<dbReference type="GO" id="GO:0003824">
    <property type="term" value="F:catalytic activity"/>
    <property type="evidence" value="ECO:0007669"/>
    <property type="project" value="InterPro"/>
</dbReference>
<dbReference type="InterPro" id="IPR014718">
    <property type="entry name" value="GH-type_carb-bd"/>
</dbReference>
<keyword evidence="8" id="KW-1185">Reference proteome</keyword>
<dbReference type="EMBL" id="MASI01000005">
    <property type="protein sequence ID" value="ODA66814.1"/>
    <property type="molecule type" value="Genomic_DNA"/>
</dbReference>
<dbReference type="GO" id="GO:0030288">
    <property type="term" value="C:outer membrane-bounded periplasmic space"/>
    <property type="evidence" value="ECO:0007669"/>
    <property type="project" value="TreeGrafter"/>
</dbReference>
<dbReference type="AlphaFoldDB" id="A0A1E2RX69"/>
<dbReference type="PANTHER" id="PTHR30504:SF2">
    <property type="entry name" value="GLUCANS BIOSYNTHESIS PROTEIN G"/>
    <property type="match status" value="1"/>
</dbReference>
<feature type="domain" description="Glucan biosynthesis periplasmic MdoG C-terminal" evidence="6">
    <location>
        <begin position="34"/>
        <end position="505"/>
    </location>
</feature>
<sequence length="507" mass="57031">MNRREFSVAFGAFALGAAAGSNRAAAQEGTKTPFSRNTVVDIAREMAKKPFDPPQPVPNSFANLSYDDHRKIRFKKEQALWAGNNRGFTVELLHAGFVVKSPVEIYKVEDGQAEQIAYSPDYFDFGGLDVQPPPPGQPMFSGIRINAPINVLHHFDEVVVFQGASYFRGVGANQLYGISARGLAIDTGEPTGEEFPFFRSFWIEEPPVDSKTITVHALLDSKSVTGAFSFVIRPGASTVLDVEAVLFGRADVNHLGLAPLTSMYLFDARERDRFDDFRPAVHDSDTLTVARNTGEWIMRPLANPKTLQISAFVEKDPVGFGLQQRERDYEDYKDLEARYELRPSAWVEPKTPWEEGHVQLVEIPTDLETNDNIVAFWHPRKRLKRGKEMSYGYWLTFGPPIVNQRIARVAESRMGMSVLRKRRQFIVDFDPPIENGVPVYLGSDVEPQVTASSGRIEHVVGRHNPMTGGYQVSFEMDTTDVELSELRLVLAHDGDQISETWLYRWTA</sequence>
<evidence type="ECO:0000259" key="6">
    <source>
        <dbReference type="Pfam" id="PF04349"/>
    </source>
</evidence>
<dbReference type="UniPathway" id="UPA00637"/>
<name>A0A1E2RX69_9HYPH</name>
<dbReference type="SUPFAM" id="SSF74650">
    <property type="entry name" value="Galactose mutarotase-like"/>
    <property type="match status" value="1"/>
</dbReference>
<evidence type="ECO:0000256" key="3">
    <source>
        <dbReference type="ARBA" id="ARBA00009284"/>
    </source>
</evidence>
<evidence type="ECO:0000256" key="4">
    <source>
        <dbReference type="ARBA" id="ARBA00022729"/>
    </source>
</evidence>
<gene>
    <name evidence="7" type="ORF">A7A08_02111</name>
</gene>
<dbReference type="Pfam" id="PF04349">
    <property type="entry name" value="MdoG"/>
    <property type="match status" value="1"/>
</dbReference>
<evidence type="ECO:0000256" key="5">
    <source>
        <dbReference type="ARBA" id="ARBA00022764"/>
    </source>
</evidence>
<evidence type="ECO:0000256" key="1">
    <source>
        <dbReference type="ARBA" id="ARBA00004418"/>
    </source>
</evidence>
<dbReference type="InterPro" id="IPR013783">
    <property type="entry name" value="Ig-like_fold"/>
</dbReference>
<comment type="pathway">
    <text evidence="2">Glycan metabolism; osmoregulated periplasmic glucan (OPG) biosynthesis.</text>
</comment>
<evidence type="ECO:0000313" key="8">
    <source>
        <dbReference type="Proteomes" id="UP000095087"/>
    </source>
</evidence>
<evidence type="ECO:0000313" key="7">
    <source>
        <dbReference type="EMBL" id="ODA66814.1"/>
    </source>
</evidence>
<dbReference type="PATRIC" id="fig|1177755.3.peg.2120"/>
<comment type="subcellular location">
    <subcellularLocation>
        <location evidence="1">Periplasm</location>
    </subcellularLocation>
</comment>
<evidence type="ECO:0000256" key="2">
    <source>
        <dbReference type="ARBA" id="ARBA00005001"/>
    </source>
</evidence>
<comment type="similarity">
    <text evidence="3">Belongs to the OpgD/OpgG family.</text>
</comment>
<keyword evidence="5" id="KW-0574">Periplasm</keyword>
<dbReference type="InterPro" id="IPR007444">
    <property type="entry name" value="Glucan_biosyn_MdoG_C"/>
</dbReference>
<dbReference type="InterPro" id="IPR014438">
    <property type="entry name" value="Glucan_biosyn_MdoG/MdoD"/>
</dbReference>
<protein>
    <submittedName>
        <fullName evidence="7">Glucans biosynthesis protein G</fullName>
    </submittedName>
</protein>
<keyword evidence="4" id="KW-0732">Signal</keyword>
<dbReference type="SUPFAM" id="SSF81296">
    <property type="entry name" value="E set domains"/>
    <property type="match status" value="1"/>
</dbReference>
<dbReference type="GO" id="GO:0051274">
    <property type="term" value="P:beta-glucan biosynthetic process"/>
    <property type="evidence" value="ECO:0007669"/>
    <property type="project" value="TreeGrafter"/>
</dbReference>
<dbReference type="PIRSF" id="PIRSF006281">
    <property type="entry name" value="MdoG"/>
    <property type="match status" value="1"/>
</dbReference>
<dbReference type="GO" id="GO:0030246">
    <property type="term" value="F:carbohydrate binding"/>
    <property type="evidence" value="ECO:0007669"/>
    <property type="project" value="InterPro"/>
</dbReference>
<organism evidence="7 8">
    <name type="scientific">Methyloligella halotolerans</name>
    <dbReference type="NCBI Taxonomy" id="1177755"/>
    <lineage>
        <taxon>Bacteria</taxon>
        <taxon>Pseudomonadati</taxon>
        <taxon>Pseudomonadota</taxon>
        <taxon>Alphaproteobacteria</taxon>
        <taxon>Hyphomicrobiales</taxon>
        <taxon>Hyphomicrobiaceae</taxon>
        <taxon>Methyloligella</taxon>
    </lineage>
</organism>
<reference evidence="7 8" key="1">
    <citation type="submission" date="2016-07" db="EMBL/GenBank/DDBJ databases">
        <title>Draft genome sequence of Methyloligella halotolerans C2T (VKM B-2706T=CCUG 61687T=DSM 25045T), a halotolerant polyhydroxybutyrate accumulating methylotroph.</title>
        <authorList>
            <person name="Vasilenko O.V."/>
            <person name="Doronina N.V."/>
            <person name="Poroshina M.N."/>
            <person name="Tarlachkov S.V."/>
            <person name="Trotsenko Y.A."/>
        </authorList>
    </citation>
    <scope>NUCLEOTIDE SEQUENCE [LARGE SCALE GENOMIC DNA]</scope>
    <source>
        <strain evidence="7 8">VKM B-2706</strain>
    </source>
</reference>
<dbReference type="Gene3D" id="2.70.98.10">
    <property type="match status" value="1"/>
</dbReference>
<dbReference type="PANTHER" id="PTHR30504">
    <property type="entry name" value="GLUCANS BIOSYNTHESIS PROTEIN"/>
    <property type="match status" value="1"/>
</dbReference>
<dbReference type="FunFam" id="2.70.98.10:FF:000001">
    <property type="entry name" value="Glucans biosynthesis protein G"/>
    <property type="match status" value="1"/>
</dbReference>
<dbReference type="InterPro" id="IPR011013">
    <property type="entry name" value="Gal_mutarotase_sf_dom"/>
</dbReference>
<proteinExistence type="inferred from homology"/>
<dbReference type="RefSeq" id="WP_069095362.1">
    <property type="nucleotide sequence ID" value="NZ_MASI01000005.1"/>
</dbReference>
<dbReference type="OrthoDB" id="9777817at2"/>
<dbReference type="Gene3D" id="2.60.40.10">
    <property type="entry name" value="Immunoglobulins"/>
    <property type="match status" value="1"/>
</dbReference>
<comment type="caution">
    <text evidence="7">The sequence shown here is derived from an EMBL/GenBank/DDBJ whole genome shotgun (WGS) entry which is preliminary data.</text>
</comment>
<dbReference type="InterPro" id="IPR014756">
    <property type="entry name" value="Ig_E-set"/>
</dbReference>
<accession>A0A1E2RX69</accession>
<dbReference type="Proteomes" id="UP000095087">
    <property type="component" value="Unassembled WGS sequence"/>
</dbReference>